<dbReference type="EMBL" id="JAHKSW010000016">
    <property type="protein sequence ID" value="KAG7322799.1"/>
    <property type="molecule type" value="Genomic_DNA"/>
</dbReference>
<evidence type="ECO:0000313" key="2">
    <source>
        <dbReference type="Proteomes" id="UP000824219"/>
    </source>
</evidence>
<dbReference type="AlphaFoldDB" id="A0A9D3NJ99"/>
<sequence>MNGDEMENERRKDSFSEFNFEQCGNASGAVGAPICTKPSPGDRRCSHGRRDICITKHRSLQTELMEEEAHAHFSILCLPRSMSLSLSCSLSLVPDSVSPLTSGPVRINLIDRSGLAAE</sequence>
<comment type="caution">
    <text evidence="1">The sequence shown here is derived from an EMBL/GenBank/DDBJ whole genome shotgun (WGS) entry which is preliminary data.</text>
</comment>
<dbReference type="Proteomes" id="UP000824219">
    <property type="component" value="Linkage Group LG16"/>
</dbReference>
<reference evidence="1 2" key="1">
    <citation type="submission" date="2021-06" db="EMBL/GenBank/DDBJ databases">
        <title>Chromosome-level genome assembly of the red-tail catfish (Hemibagrus wyckioides).</title>
        <authorList>
            <person name="Shao F."/>
        </authorList>
    </citation>
    <scope>NUCLEOTIDE SEQUENCE [LARGE SCALE GENOMIC DNA]</scope>
    <source>
        <strain evidence="1">EC202008001</strain>
        <tissue evidence="1">Blood</tissue>
    </source>
</reference>
<organism evidence="1 2">
    <name type="scientific">Hemibagrus wyckioides</name>
    <dbReference type="NCBI Taxonomy" id="337641"/>
    <lineage>
        <taxon>Eukaryota</taxon>
        <taxon>Metazoa</taxon>
        <taxon>Chordata</taxon>
        <taxon>Craniata</taxon>
        <taxon>Vertebrata</taxon>
        <taxon>Euteleostomi</taxon>
        <taxon>Actinopterygii</taxon>
        <taxon>Neopterygii</taxon>
        <taxon>Teleostei</taxon>
        <taxon>Ostariophysi</taxon>
        <taxon>Siluriformes</taxon>
        <taxon>Bagridae</taxon>
        <taxon>Hemibagrus</taxon>
    </lineage>
</organism>
<gene>
    <name evidence="1" type="ORF">KOW79_014145</name>
</gene>
<evidence type="ECO:0000313" key="1">
    <source>
        <dbReference type="EMBL" id="KAG7322799.1"/>
    </source>
</evidence>
<accession>A0A9D3NJ99</accession>
<name>A0A9D3NJ99_9TELE</name>
<protein>
    <submittedName>
        <fullName evidence="1">Uncharacterized protein</fullName>
    </submittedName>
</protein>
<keyword evidence="2" id="KW-1185">Reference proteome</keyword>
<proteinExistence type="predicted"/>